<sequence>MVKNEQITVFDSDSDTTLYQYKASLDKIQNELMRFGLSPTQAKVFIYLGKYGSKSAPDIARALELPRTETYHVVNSLQSLGLVTAELTHPTKYAALEMKEAIKALVKQEQLRIDSLADKEEELSELWKQIPVFAIKTDETKQEKMQLLQGTGPIINKINTMISESMETIKIYCSRHD</sequence>
<organism evidence="2">
    <name type="scientific">marine sediment metagenome</name>
    <dbReference type="NCBI Taxonomy" id="412755"/>
    <lineage>
        <taxon>unclassified sequences</taxon>
        <taxon>metagenomes</taxon>
        <taxon>ecological metagenomes</taxon>
    </lineage>
</organism>
<evidence type="ECO:0000259" key="1">
    <source>
        <dbReference type="Pfam" id="PF01978"/>
    </source>
</evidence>
<dbReference type="InterPro" id="IPR036390">
    <property type="entry name" value="WH_DNA-bd_sf"/>
</dbReference>
<name>A0A0F9AQ46_9ZZZZ</name>
<dbReference type="PANTHER" id="PTHR34293:SF1">
    <property type="entry name" value="HTH-TYPE TRANSCRIPTIONAL REGULATOR TRMBL2"/>
    <property type="match status" value="1"/>
</dbReference>
<gene>
    <name evidence="2" type="ORF">LCGC14_2623340</name>
</gene>
<dbReference type="SUPFAM" id="SSF46785">
    <property type="entry name" value="Winged helix' DNA-binding domain"/>
    <property type="match status" value="1"/>
</dbReference>
<comment type="caution">
    <text evidence="2">The sequence shown here is derived from an EMBL/GenBank/DDBJ whole genome shotgun (WGS) entry which is preliminary data.</text>
</comment>
<dbReference type="InterPro" id="IPR002831">
    <property type="entry name" value="Tscrpt_reg_TrmB_N"/>
</dbReference>
<dbReference type="EMBL" id="LAZR01044819">
    <property type="protein sequence ID" value="KKL03717.1"/>
    <property type="molecule type" value="Genomic_DNA"/>
</dbReference>
<dbReference type="PANTHER" id="PTHR34293">
    <property type="entry name" value="HTH-TYPE TRANSCRIPTIONAL REGULATOR TRMBL2"/>
    <property type="match status" value="1"/>
</dbReference>
<evidence type="ECO:0000313" key="2">
    <source>
        <dbReference type="EMBL" id="KKL03717.1"/>
    </source>
</evidence>
<accession>A0A0F9AQ46</accession>
<dbReference type="AlphaFoldDB" id="A0A0F9AQ46"/>
<dbReference type="Pfam" id="PF01978">
    <property type="entry name" value="TrmB"/>
    <property type="match status" value="1"/>
</dbReference>
<dbReference type="InterPro" id="IPR036388">
    <property type="entry name" value="WH-like_DNA-bd_sf"/>
</dbReference>
<reference evidence="2" key="1">
    <citation type="journal article" date="2015" name="Nature">
        <title>Complex archaea that bridge the gap between prokaryotes and eukaryotes.</title>
        <authorList>
            <person name="Spang A."/>
            <person name="Saw J.H."/>
            <person name="Jorgensen S.L."/>
            <person name="Zaremba-Niedzwiedzka K."/>
            <person name="Martijn J."/>
            <person name="Lind A.E."/>
            <person name="van Eijk R."/>
            <person name="Schleper C."/>
            <person name="Guy L."/>
            <person name="Ettema T.J."/>
        </authorList>
    </citation>
    <scope>NUCLEOTIDE SEQUENCE</scope>
</reference>
<protein>
    <recommendedName>
        <fullName evidence="1">Transcription regulator TrmB N-terminal domain-containing protein</fullName>
    </recommendedName>
</protein>
<proteinExistence type="predicted"/>
<feature type="domain" description="Transcription regulator TrmB N-terminal" evidence="1">
    <location>
        <begin position="32"/>
        <end position="98"/>
    </location>
</feature>
<dbReference type="Gene3D" id="1.10.10.10">
    <property type="entry name" value="Winged helix-like DNA-binding domain superfamily/Winged helix DNA-binding domain"/>
    <property type="match status" value="1"/>
</dbReference>
<dbReference type="InterPro" id="IPR051797">
    <property type="entry name" value="TrmB-like"/>
</dbReference>